<dbReference type="Gene3D" id="1.20.1280.50">
    <property type="match status" value="1"/>
</dbReference>
<gene>
    <name evidence="2" type="ORF">OHC33_005864</name>
</gene>
<proteinExistence type="predicted"/>
<dbReference type="InterPro" id="IPR036047">
    <property type="entry name" value="F-box-like_dom_sf"/>
</dbReference>
<accession>A0AAN8ETF0</accession>
<dbReference type="SUPFAM" id="SSF81383">
    <property type="entry name" value="F-box domain"/>
    <property type="match status" value="1"/>
</dbReference>
<protein>
    <recommendedName>
        <fullName evidence="4">F-box domain-containing protein</fullName>
    </recommendedName>
</protein>
<keyword evidence="3" id="KW-1185">Reference proteome</keyword>
<sequence length="150" mass="16984">MPHINDLPQELLASVFQHLHDCEDWSSMRVLMQVCHLWSNTAAEVWAISQVKDKEWVKLHTGASGNSGEIGNRVWIPGRLKDRAWMKLHTSPISEFGGTEAFGEAIRKEEVRKAKLAGKEDPANRKASRTERQKKGVVSEEEMARRLGLV</sequence>
<organism evidence="2 3">
    <name type="scientific">Knufia fluminis</name>
    <dbReference type="NCBI Taxonomy" id="191047"/>
    <lineage>
        <taxon>Eukaryota</taxon>
        <taxon>Fungi</taxon>
        <taxon>Dikarya</taxon>
        <taxon>Ascomycota</taxon>
        <taxon>Pezizomycotina</taxon>
        <taxon>Eurotiomycetes</taxon>
        <taxon>Chaetothyriomycetidae</taxon>
        <taxon>Chaetothyriales</taxon>
        <taxon>Trichomeriaceae</taxon>
        <taxon>Knufia</taxon>
    </lineage>
</organism>
<feature type="region of interest" description="Disordered" evidence="1">
    <location>
        <begin position="113"/>
        <end position="150"/>
    </location>
</feature>
<name>A0AAN8ETF0_9EURO</name>
<dbReference type="Proteomes" id="UP001316803">
    <property type="component" value="Unassembled WGS sequence"/>
</dbReference>
<dbReference type="EMBL" id="JAKLMC020000012">
    <property type="protein sequence ID" value="KAK5953296.1"/>
    <property type="molecule type" value="Genomic_DNA"/>
</dbReference>
<dbReference type="CDD" id="cd09917">
    <property type="entry name" value="F-box_SF"/>
    <property type="match status" value="1"/>
</dbReference>
<dbReference type="AlphaFoldDB" id="A0AAN8ETF0"/>
<reference evidence="2 3" key="1">
    <citation type="submission" date="2022-12" db="EMBL/GenBank/DDBJ databases">
        <title>Genomic features and morphological characterization of a novel Knufia sp. strain isolated from spacecraft assembly facility.</title>
        <authorList>
            <person name="Teixeira M."/>
            <person name="Chander A.M."/>
            <person name="Stajich J.E."/>
            <person name="Venkateswaran K."/>
        </authorList>
    </citation>
    <scope>NUCLEOTIDE SEQUENCE [LARGE SCALE GENOMIC DNA]</scope>
    <source>
        <strain evidence="2 3">FJI-L2-BK-P2</strain>
    </source>
</reference>
<evidence type="ECO:0000313" key="2">
    <source>
        <dbReference type="EMBL" id="KAK5953296.1"/>
    </source>
</evidence>
<comment type="caution">
    <text evidence="2">The sequence shown here is derived from an EMBL/GenBank/DDBJ whole genome shotgun (WGS) entry which is preliminary data.</text>
</comment>
<evidence type="ECO:0000313" key="3">
    <source>
        <dbReference type="Proteomes" id="UP001316803"/>
    </source>
</evidence>
<evidence type="ECO:0008006" key="4">
    <source>
        <dbReference type="Google" id="ProtNLM"/>
    </source>
</evidence>
<evidence type="ECO:0000256" key="1">
    <source>
        <dbReference type="SAM" id="MobiDB-lite"/>
    </source>
</evidence>